<proteinExistence type="inferred from homology"/>
<dbReference type="EMBL" id="JAWJZI010000028">
    <property type="protein sequence ID" value="MDV5172356.1"/>
    <property type="molecule type" value="Genomic_DNA"/>
</dbReference>
<comment type="similarity">
    <text evidence="1">Belongs to the short-chain dehydrogenases/reductases (SDR) family.</text>
</comment>
<dbReference type="InterPro" id="IPR036291">
    <property type="entry name" value="NAD(P)-bd_dom_sf"/>
</dbReference>
<dbReference type="Proteomes" id="UP001186452">
    <property type="component" value="Unassembled WGS sequence"/>
</dbReference>
<dbReference type="NCBIfam" id="NF009466">
    <property type="entry name" value="PRK12826.1-2"/>
    <property type="match status" value="1"/>
</dbReference>
<dbReference type="Gene3D" id="3.40.50.720">
    <property type="entry name" value="NAD(P)-binding Rossmann-like Domain"/>
    <property type="match status" value="1"/>
</dbReference>
<evidence type="ECO:0000256" key="1">
    <source>
        <dbReference type="ARBA" id="ARBA00006484"/>
    </source>
</evidence>
<evidence type="ECO:0000313" key="4">
    <source>
        <dbReference type="Proteomes" id="UP001186452"/>
    </source>
</evidence>
<dbReference type="InterPro" id="IPR002347">
    <property type="entry name" value="SDR_fam"/>
</dbReference>
<dbReference type="PRINTS" id="PR00080">
    <property type="entry name" value="SDRFAMILY"/>
</dbReference>
<dbReference type="Pfam" id="PF13561">
    <property type="entry name" value="adh_short_C2"/>
    <property type="match status" value="1"/>
</dbReference>
<feature type="domain" description="Ketoreductase" evidence="2">
    <location>
        <begin position="10"/>
        <end position="190"/>
    </location>
</feature>
<dbReference type="PANTHER" id="PTHR42760">
    <property type="entry name" value="SHORT-CHAIN DEHYDROGENASES/REDUCTASES FAMILY MEMBER"/>
    <property type="match status" value="1"/>
</dbReference>
<dbReference type="PANTHER" id="PTHR42760:SF135">
    <property type="entry name" value="BLL7886 PROTEIN"/>
    <property type="match status" value="1"/>
</dbReference>
<name>A0ABU3ZQU1_9GAMM</name>
<dbReference type="SMART" id="SM00822">
    <property type="entry name" value="PKS_KR"/>
    <property type="match status" value="1"/>
</dbReference>
<dbReference type="InterPro" id="IPR057326">
    <property type="entry name" value="KR_dom"/>
</dbReference>
<dbReference type="PRINTS" id="PR00081">
    <property type="entry name" value="GDHRDH"/>
</dbReference>
<keyword evidence="4" id="KW-1185">Reference proteome</keyword>
<protein>
    <submittedName>
        <fullName evidence="3">SDR family oxidoreductase</fullName>
    </submittedName>
</protein>
<dbReference type="SUPFAM" id="SSF51735">
    <property type="entry name" value="NAD(P)-binding Rossmann-fold domains"/>
    <property type="match status" value="1"/>
</dbReference>
<sequence length="252" mass="26848">MERNENNARPVAVITGATRGIGRSIAQAFIGQGYDIAFCYRSNDVEALSLMAEAESAGSRVVASRLDVSDESAVLGFFEKIEQQFGRLDVLVNNAGQTRDGLLVSMEKKDMDDVLATNVVGTLLFCREAVKLMLPARCGSIINLSSITATKANKGQTNYAASKGAVEALTRALAVEVGKKGIRVNAVAPGVIKTEMAGELLGNFEKQLKQRLLARTFGEPNDIAAAVLFLARPENHYITGQVLTVDGGITLG</sequence>
<accession>A0ABU3ZQU1</accession>
<organism evidence="3 4">
    <name type="scientific">Photobacterium rosenbergii</name>
    <dbReference type="NCBI Taxonomy" id="294936"/>
    <lineage>
        <taxon>Bacteria</taxon>
        <taxon>Pseudomonadati</taxon>
        <taxon>Pseudomonadota</taxon>
        <taxon>Gammaproteobacteria</taxon>
        <taxon>Vibrionales</taxon>
        <taxon>Vibrionaceae</taxon>
        <taxon>Photobacterium</taxon>
    </lineage>
</organism>
<gene>
    <name evidence="3" type="ORF">R2X38_25470</name>
</gene>
<evidence type="ECO:0000313" key="3">
    <source>
        <dbReference type="EMBL" id="MDV5172356.1"/>
    </source>
</evidence>
<dbReference type="PROSITE" id="PS00061">
    <property type="entry name" value="ADH_SHORT"/>
    <property type="match status" value="1"/>
</dbReference>
<reference evidence="3 4" key="1">
    <citation type="submission" date="2023-10" db="EMBL/GenBank/DDBJ databases">
        <title>Marine bacteria isolated from horseshoe crab.</title>
        <authorList>
            <person name="Cheng T.H."/>
        </authorList>
    </citation>
    <scope>NUCLEOTIDE SEQUENCE [LARGE SCALE GENOMIC DNA]</scope>
    <source>
        <strain evidence="3 4">HSC6</strain>
    </source>
</reference>
<evidence type="ECO:0000259" key="2">
    <source>
        <dbReference type="SMART" id="SM00822"/>
    </source>
</evidence>
<dbReference type="InterPro" id="IPR020904">
    <property type="entry name" value="Sc_DH/Rdtase_CS"/>
</dbReference>
<comment type="caution">
    <text evidence="3">The sequence shown here is derived from an EMBL/GenBank/DDBJ whole genome shotgun (WGS) entry which is preliminary data.</text>
</comment>
<dbReference type="RefSeq" id="WP_317525152.1">
    <property type="nucleotide sequence ID" value="NZ_JAWJZI010000028.1"/>
</dbReference>